<keyword evidence="2 5" id="KW-0812">Transmembrane</keyword>
<feature type="transmembrane region" description="Helical" evidence="5">
    <location>
        <begin position="6"/>
        <end position="26"/>
    </location>
</feature>
<dbReference type="EMBL" id="LROR01000061">
    <property type="protein sequence ID" value="OBR92165.1"/>
    <property type="molecule type" value="Genomic_DNA"/>
</dbReference>
<dbReference type="Proteomes" id="UP000093694">
    <property type="component" value="Unassembled WGS sequence"/>
</dbReference>
<evidence type="ECO:0000256" key="4">
    <source>
        <dbReference type="ARBA" id="ARBA00023136"/>
    </source>
</evidence>
<accession>A0A166SUG6</accession>
<protein>
    <submittedName>
        <fullName evidence="6">Manganese efflux pump MntP</fullName>
    </submittedName>
</protein>
<comment type="caution">
    <text evidence="6">The sequence shown here is derived from an EMBL/GenBank/DDBJ whole genome shotgun (WGS) entry which is preliminary data.</text>
</comment>
<dbReference type="InterPro" id="IPR003810">
    <property type="entry name" value="Mntp/YtaF"/>
</dbReference>
<dbReference type="InterPro" id="IPR014205">
    <property type="entry name" value="Spore_YtaF"/>
</dbReference>
<feature type="transmembrane region" description="Helical" evidence="5">
    <location>
        <begin position="188"/>
        <end position="206"/>
    </location>
</feature>
<dbReference type="PANTHER" id="PTHR35529">
    <property type="entry name" value="MANGANESE EFFLUX PUMP MNTP-RELATED"/>
    <property type="match status" value="1"/>
</dbReference>
<evidence type="ECO:0000256" key="1">
    <source>
        <dbReference type="ARBA" id="ARBA00022475"/>
    </source>
</evidence>
<dbReference type="Pfam" id="PF02659">
    <property type="entry name" value="Mntp"/>
    <property type="match status" value="2"/>
</dbReference>
<reference evidence="6 8" key="1">
    <citation type="journal article" date="2015" name="Biotechnol. Bioeng.">
        <title>Genome sequence and phenotypic characterization of Caulobacter segnis.</title>
        <authorList>
            <person name="Patel S."/>
            <person name="Fletcher B."/>
            <person name="Scott D.C."/>
            <person name="Ely B."/>
        </authorList>
    </citation>
    <scope>NUCLEOTIDE SEQUENCE [LARGE SCALE GENOMIC DNA]</scope>
    <source>
        <strain evidence="6 8">PS02</strain>
    </source>
</reference>
<dbReference type="EMBL" id="LITQ01000017">
    <property type="protein sequence ID" value="OAA92790.1"/>
    <property type="molecule type" value="Genomic_DNA"/>
</dbReference>
<name>A0A166SUG6_9CLOT</name>
<organism evidence="6 8">
    <name type="scientific">Clostridium coskatii</name>
    <dbReference type="NCBI Taxonomy" id="1705578"/>
    <lineage>
        <taxon>Bacteria</taxon>
        <taxon>Bacillati</taxon>
        <taxon>Bacillota</taxon>
        <taxon>Clostridia</taxon>
        <taxon>Eubacteriales</taxon>
        <taxon>Clostridiaceae</taxon>
        <taxon>Clostridium</taxon>
    </lineage>
</organism>
<dbReference type="RefSeq" id="WP_063601399.1">
    <property type="nucleotide sequence ID" value="NZ_LITQ01000017.1"/>
</dbReference>
<keyword evidence="9" id="KW-1185">Reference proteome</keyword>
<evidence type="ECO:0000313" key="6">
    <source>
        <dbReference type="EMBL" id="OAA92790.1"/>
    </source>
</evidence>
<dbReference type="AlphaFoldDB" id="A0A166SUG6"/>
<evidence type="ECO:0000256" key="3">
    <source>
        <dbReference type="ARBA" id="ARBA00022989"/>
    </source>
</evidence>
<sequence>MHLLPSFLFALSANIDSFTVGISYGIKKMKISPLSTILIALIATAGTFLSMVLGKFLIKFMSENIANIIGSGFLILMGIWFIIDAVIKDHCNENKKLCNAENNLLPYKNLLDNPEIADADNSGYIDVKESIFLALALTINNVGVGIGASITGINILLATIFTFILSTTGLVAGCVIGSSCLSKFFGKYAPFVSGISIIILGIYELII</sequence>
<evidence type="ECO:0000313" key="7">
    <source>
        <dbReference type="EMBL" id="OBR92165.1"/>
    </source>
</evidence>
<reference evidence="7 9" key="2">
    <citation type="journal article" date="2016" name="Front. Microbiol.">
        <title>Industrial Acetogenic Biocatalysts: A Comparative Metabolic and Genomic Analysis.</title>
        <authorList>
            <person name="Bengelsdorf F."/>
            <person name="Poehlein A."/>
            <person name="Sonja S."/>
            <person name="Erz C."/>
            <person name="Hummel T."/>
            <person name="Hoffmeister S."/>
            <person name="Daniel R."/>
            <person name="Durre P."/>
        </authorList>
    </citation>
    <scope>NUCLEOTIDE SEQUENCE [LARGE SCALE GENOMIC DNA]</scope>
    <source>
        <strain evidence="7 9">PTA-10522</strain>
    </source>
</reference>
<gene>
    <name evidence="6" type="primary">mntP_2</name>
    <name evidence="7" type="synonym">mntP_3</name>
    <name evidence="7" type="ORF">CLCOS_31600</name>
    <name evidence="6" type="ORF">WX73_00674</name>
</gene>
<evidence type="ECO:0000313" key="8">
    <source>
        <dbReference type="Proteomes" id="UP000077384"/>
    </source>
</evidence>
<dbReference type="PANTHER" id="PTHR35529:SF2">
    <property type="entry name" value="SPORULATION PROTEIN YTAF-RELATED"/>
    <property type="match status" value="1"/>
</dbReference>
<feature type="transmembrane region" description="Helical" evidence="5">
    <location>
        <begin position="156"/>
        <end position="176"/>
    </location>
</feature>
<dbReference type="NCBIfam" id="TIGR02840">
    <property type="entry name" value="spore_YtaF"/>
    <property type="match status" value="1"/>
</dbReference>
<evidence type="ECO:0000313" key="9">
    <source>
        <dbReference type="Proteomes" id="UP000093694"/>
    </source>
</evidence>
<keyword evidence="3 5" id="KW-1133">Transmembrane helix</keyword>
<proteinExistence type="predicted"/>
<evidence type="ECO:0000256" key="2">
    <source>
        <dbReference type="ARBA" id="ARBA00022692"/>
    </source>
</evidence>
<dbReference type="Proteomes" id="UP000077384">
    <property type="component" value="Unassembled WGS sequence"/>
</dbReference>
<dbReference type="PATRIC" id="fig|1705578.3.peg.1059"/>
<evidence type="ECO:0000256" key="5">
    <source>
        <dbReference type="SAM" id="Phobius"/>
    </source>
</evidence>
<keyword evidence="1" id="KW-1003">Cell membrane</keyword>
<feature type="transmembrane region" description="Helical" evidence="5">
    <location>
        <begin position="64"/>
        <end position="87"/>
    </location>
</feature>
<feature type="transmembrane region" description="Helical" evidence="5">
    <location>
        <begin position="38"/>
        <end position="58"/>
    </location>
</feature>
<keyword evidence="4 5" id="KW-0472">Membrane</keyword>